<dbReference type="Gene3D" id="2.40.170.20">
    <property type="entry name" value="TonB-dependent receptor, beta-barrel domain"/>
    <property type="match status" value="1"/>
</dbReference>
<keyword evidence="8 12" id="KW-0798">TonB box</keyword>
<keyword evidence="5 11" id="KW-0812">Transmembrane</keyword>
<sequence length="786" mass="88031">MITVRAERQKRVMNHAFRGFLMVSVCTGCLSVANAAVTEKEDKASHKRGAVKHMAVHASSAHRDAVARQDPEVISVTKARRSFNFGAEQRKAGNTTNLTAEDLVIHHVTTVEDIQNLVPNLTIQTEGGSNVPDYYLRGIGMQDYTQNNMSSVMTYFDDVPYTITAMSSGQMFDVASVGVEPGPVGFEHGLADTGGEVRITTNDPTKTLHYGVSEDIASYARSKTNFYVSAPITDRLQFRVAGQMLQGGAFRHNRDTGESIGRANEGALRGKLAWQPDDKTNIKLTGNWSQDSSEAQAGFILQDNNNILPRDQNIYATGWDLNPQYAKILGISRNSKPSYNDMQWSVNLNVDRDLGWAHLALISAFQQQQRHEYIDRDAEAYRSGDSYLTGSMNVFSQEARLSGLALHDRLQWVAGMYYNRVRATGENWYDYTDRPGKNYFQNSIHSQPQQDFAQFVNLNYRLTPKLHLIFGLEHQSDDRQFKNDSVFRYNPTTLAKTYTQVFADHGILTNQFSGKVGINYQVQPNVLLYADIRRGVKPGGFTANTTLTEQQAAGFKPEWLMAYEVGFKSEFFNHRLRINGAAFWDSYHDQQYFSYILVPGWGTVGSYVNVPRSHIFGTELSVSLHPVRGLTLSQNVGFQRGTYDDFQILNVQAVSAHYKATGQWASITDSYNGADMGIPKLTLNGNISYETRPVFKNYTITLQGDYSYRGAQDTVPRGTGTYLLPAYFLMNGSVTFKPVGGRWSVSAYATNILNRDYIVSRTLATTVNMGISGQPRFVGGRFSYNF</sequence>
<reference evidence="16 17" key="1">
    <citation type="submission" date="2017-04" db="EMBL/GenBank/DDBJ databases">
        <title>Kefir bacterial isolates.</title>
        <authorList>
            <person name="Kim Y."/>
            <person name="Blasche S."/>
            <person name="Patil K.R."/>
        </authorList>
    </citation>
    <scope>NUCLEOTIDE SEQUENCE [LARGE SCALE GENOMIC DNA]</scope>
    <source>
        <strain evidence="16 17">KR-2</strain>
    </source>
</reference>
<evidence type="ECO:0000256" key="5">
    <source>
        <dbReference type="ARBA" id="ARBA00022692"/>
    </source>
</evidence>
<proteinExistence type="inferred from homology"/>
<comment type="caution">
    <text evidence="16">The sequence shown here is derived from an EMBL/GenBank/DDBJ whole genome shotgun (WGS) entry which is preliminary data.</text>
</comment>
<keyword evidence="4" id="KW-0410">Iron transport</keyword>
<evidence type="ECO:0000259" key="15">
    <source>
        <dbReference type="Pfam" id="PF07715"/>
    </source>
</evidence>
<feature type="domain" description="TonB-dependent receptor plug" evidence="15">
    <location>
        <begin position="91"/>
        <end position="195"/>
    </location>
</feature>
<dbReference type="OrthoDB" id="7455607at2"/>
<dbReference type="PANTHER" id="PTHR32552">
    <property type="entry name" value="FERRICHROME IRON RECEPTOR-RELATED"/>
    <property type="match status" value="1"/>
</dbReference>
<evidence type="ECO:0000313" key="16">
    <source>
        <dbReference type="EMBL" id="PAL20100.1"/>
    </source>
</evidence>
<dbReference type="AlphaFoldDB" id="A0A270B5P7"/>
<feature type="chain" id="PRO_5012763639" description="TonB-dependent receptor" evidence="13">
    <location>
        <begin position="36"/>
        <end position="786"/>
    </location>
</feature>
<dbReference type="Pfam" id="PF07715">
    <property type="entry name" value="Plug"/>
    <property type="match status" value="1"/>
</dbReference>
<protein>
    <recommendedName>
        <fullName evidence="18">TonB-dependent receptor</fullName>
    </recommendedName>
</protein>
<evidence type="ECO:0000256" key="3">
    <source>
        <dbReference type="ARBA" id="ARBA00022452"/>
    </source>
</evidence>
<dbReference type="InterPro" id="IPR012910">
    <property type="entry name" value="Plug_dom"/>
</dbReference>
<evidence type="ECO:0000256" key="4">
    <source>
        <dbReference type="ARBA" id="ARBA00022496"/>
    </source>
</evidence>
<keyword evidence="17" id="KW-1185">Reference proteome</keyword>
<evidence type="ECO:0000256" key="11">
    <source>
        <dbReference type="PROSITE-ProRule" id="PRU01360"/>
    </source>
</evidence>
<evidence type="ECO:0000259" key="14">
    <source>
        <dbReference type="Pfam" id="PF00593"/>
    </source>
</evidence>
<keyword evidence="2 11" id="KW-0813">Transport</keyword>
<comment type="similarity">
    <text evidence="11 12">Belongs to the TonB-dependent receptor family.</text>
</comment>
<organism evidence="16 17">
    <name type="scientific">Acetobacter syzygii</name>
    <dbReference type="NCBI Taxonomy" id="146476"/>
    <lineage>
        <taxon>Bacteria</taxon>
        <taxon>Pseudomonadati</taxon>
        <taxon>Pseudomonadota</taxon>
        <taxon>Alphaproteobacteria</taxon>
        <taxon>Acetobacterales</taxon>
        <taxon>Acetobacteraceae</taxon>
        <taxon>Acetobacter</taxon>
    </lineage>
</organism>
<gene>
    <name evidence="16" type="ORF">B9K05_13075</name>
</gene>
<dbReference type="STRING" id="1231343.Absy_020_007"/>
<evidence type="ECO:0000256" key="13">
    <source>
        <dbReference type="SAM" id="SignalP"/>
    </source>
</evidence>
<evidence type="ECO:0000256" key="10">
    <source>
        <dbReference type="ARBA" id="ARBA00023237"/>
    </source>
</evidence>
<name>A0A270B5P7_9PROT</name>
<dbReference type="EMBL" id="NDFP01000022">
    <property type="protein sequence ID" value="PAL20100.1"/>
    <property type="molecule type" value="Genomic_DNA"/>
</dbReference>
<evidence type="ECO:0000256" key="6">
    <source>
        <dbReference type="ARBA" id="ARBA00023004"/>
    </source>
</evidence>
<keyword evidence="9 11" id="KW-0472">Membrane</keyword>
<dbReference type="PANTHER" id="PTHR32552:SF81">
    <property type="entry name" value="TONB-DEPENDENT OUTER MEMBRANE RECEPTOR"/>
    <property type="match status" value="1"/>
</dbReference>
<dbReference type="GO" id="GO:0006826">
    <property type="term" value="P:iron ion transport"/>
    <property type="evidence" value="ECO:0007669"/>
    <property type="project" value="UniProtKB-KW"/>
</dbReference>
<evidence type="ECO:0008006" key="18">
    <source>
        <dbReference type="Google" id="ProtNLM"/>
    </source>
</evidence>
<keyword evidence="10 11" id="KW-0998">Cell outer membrane</keyword>
<accession>A0A270B5P7</accession>
<evidence type="ECO:0000256" key="9">
    <source>
        <dbReference type="ARBA" id="ARBA00023136"/>
    </source>
</evidence>
<keyword evidence="3 11" id="KW-1134">Transmembrane beta strand</keyword>
<dbReference type="InterPro" id="IPR039426">
    <property type="entry name" value="TonB-dep_rcpt-like"/>
</dbReference>
<evidence type="ECO:0000256" key="2">
    <source>
        <dbReference type="ARBA" id="ARBA00022448"/>
    </source>
</evidence>
<keyword evidence="6" id="KW-0408">Iron</keyword>
<keyword evidence="7" id="KW-0406">Ion transport</keyword>
<feature type="domain" description="TonB-dependent receptor-like beta-barrel" evidence="14">
    <location>
        <begin position="274"/>
        <end position="752"/>
    </location>
</feature>
<evidence type="ECO:0000256" key="1">
    <source>
        <dbReference type="ARBA" id="ARBA00004571"/>
    </source>
</evidence>
<dbReference type="InterPro" id="IPR000531">
    <property type="entry name" value="Beta-barrel_TonB"/>
</dbReference>
<dbReference type="GO" id="GO:0009279">
    <property type="term" value="C:cell outer membrane"/>
    <property type="evidence" value="ECO:0007669"/>
    <property type="project" value="UniProtKB-SubCell"/>
</dbReference>
<evidence type="ECO:0000256" key="12">
    <source>
        <dbReference type="RuleBase" id="RU003357"/>
    </source>
</evidence>
<dbReference type="Proteomes" id="UP000216033">
    <property type="component" value="Unassembled WGS sequence"/>
</dbReference>
<dbReference type="InterPro" id="IPR036942">
    <property type="entry name" value="Beta-barrel_TonB_sf"/>
</dbReference>
<dbReference type="PROSITE" id="PS52016">
    <property type="entry name" value="TONB_DEPENDENT_REC_3"/>
    <property type="match status" value="1"/>
</dbReference>
<feature type="signal peptide" evidence="13">
    <location>
        <begin position="1"/>
        <end position="35"/>
    </location>
</feature>
<dbReference type="RefSeq" id="WP_095352024.1">
    <property type="nucleotide sequence ID" value="NZ_NDFO01000024.1"/>
</dbReference>
<dbReference type="Pfam" id="PF00593">
    <property type="entry name" value="TonB_dep_Rec_b-barrel"/>
    <property type="match status" value="1"/>
</dbReference>
<evidence type="ECO:0000313" key="17">
    <source>
        <dbReference type="Proteomes" id="UP000216033"/>
    </source>
</evidence>
<dbReference type="SUPFAM" id="SSF56935">
    <property type="entry name" value="Porins"/>
    <property type="match status" value="1"/>
</dbReference>
<evidence type="ECO:0000256" key="7">
    <source>
        <dbReference type="ARBA" id="ARBA00023065"/>
    </source>
</evidence>
<comment type="subcellular location">
    <subcellularLocation>
        <location evidence="1 11">Cell outer membrane</location>
        <topology evidence="1 11">Multi-pass membrane protein</topology>
    </subcellularLocation>
</comment>
<evidence type="ECO:0000256" key="8">
    <source>
        <dbReference type="ARBA" id="ARBA00023077"/>
    </source>
</evidence>
<keyword evidence="13" id="KW-0732">Signal</keyword>